<name>A0AAV0MEP7_9ROSI</name>
<evidence type="ECO:0000259" key="9">
    <source>
        <dbReference type="SMART" id="SM00385"/>
    </source>
</evidence>
<dbReference type="Gene3D" id="1.10.472.10">
    <property type="entry name" value="Cyclin-like"/>
    <property type="match status" value="2"/>
</dbReference>
<feature type="region of interest" description="Disordered" evidence="8">
    <location>
        <begin position="21"/>
        <end position="145"/>
    </location>
</feature>
<dbReference type="GO" id="GO:0051301">
    <property type="term" value="P:cell division"/>
    <property type="evidence" value="ECO:0007669"/>
    <property type="project" value="UniProtKB-KW"/>
</dbReference>
<keyword evidence="3" id="KW-0132">Cell division</keyword>
<feature type="compositionally biased region" description="Basic residues" evidence="8">
    <location>
        <begin position="100"/>
        <end position="110"/>
    </location>
</feature>
<feature type="compositionally biased region" description="Polar residues" evidence="8">
    <location>
        <begin position="75"/>
        <end position="99"/>
    </location>
</feature>
<feature type="compositionally biased region" description="Basic and acidic residues" evidence="8">
    <location>
        <begin position="125"/>
        <end position="143"/>
    </location>
</feature>
<evidence type="ECO:0000256" key="4">
    <source>
        <dbReference type="ARBA" id="ARBA00023127"/>
    </source>
</evidence>
<comment type="subunit">
    <text evidence="2">Interacts with the CDC2 protein kinase to form a serine/threonine kinase holoenzyme complex also known as maturation promoting factor (MPF). The cyclin subunit imparts substrate specificity to the complex.</text>
</comment>
<dbReference type="GO" id="GO:0044772">
    <property type="term" value="P:mitotic cell cycle phase transition"/>
    <property type="evidence" value="ECO:0007669"/>
    <property type="project" value="InterPro"/>
</dbReference>
<dbReference type="GO" id="GO:0016538">
    <property type="term" value="F:cyclin-dependent protein serine/threonine kinase regulator activity"/>
    <property type="evidence" value="ECO:0007669"/>
    <property type="project" value="InterPro"/>
</dbReference>
<dbReference type="InterPro" id="IPR006671">
    <property type="entry name" value="Cyclin_N"/>
</dbReference>
<dbReference type="FunFam" id="1.10.472.10:FF:000167">
    <property type="entry name" value="Mitotic cyclin 6"/>
    <property type="match status" value="1"/>
</dbReference>
<dbReference type="PANTHER" id="PTHR10177">
    <property type="entry name" value="CYCLINS"/>
    <property type="match status" value="1"/>
</dbReference>
<comment type="caution">
    <text evidence="11">The sequence shown here is derived from an EMBL/GenBank/DDBJ whole genome shotgun (WGS) entry which is preliminary data.</text>
</comment>
<dbReference type="SMART" id="SM00385">
    <property type="entry name" value="CYCLIN"/>
    <property type="match status" value="2"/>
</dbReference>
<gene>
    <name evidence="11" type="ORF">LITE_LOCUS28122</name>
</gene>
<accession>A0AAV0MEP7</accession>
<feature type="domain" description="Cyclin-like" evidence="9">
    <location>
        <begin position="260"/>
        <end position="344"/>
    </location>
</feature>
<evidence type="ECO:0000256" key="8">
    <source>
        <dbReference type="SAM" id="MobiDB-lite"/>
    </source>
</evidence>
<dbReference type="EMBL" id="CAMGYJ010000007">
    <property type="protein sequence ID" value="CAI0444484.1"/>
    <property type="molecule type" value="Genomic_DNA"/>
</dbReference>
<dbReference type="AlphaFoldDB" id="A0AAV0MEP7"/>
<dbReference type="FunFam" id="1.10.472.10:FF:000013">
    <property type="entry name" value="Cyclin A1"/>
    <property type="match status" value="1"/>
</dbReference>
<protein>
    <recommendedName>
        <fullName evidence="6">B-like cyclin</fullName>
    </recommendedName>
</protein>
<evidence type="ECO:0000313" key="11">
    <source>
        <dbReference type="EMBL" id="CAI0444484.1"/>
    </source>
</evidence>
<feature type="domain" description="Cyclin-like" evidence="9">
    <location>
        <begin position="361"/>
        <end position="446"/>
    </location>
</feature>
<dbReference type="InterPro" id="IPR036915">
    <property type="entry name" value="Cyclin-like_sf"/>
</dbReference>
<dbReference type="CDD" id="cd20506">
    <property type="entry name" value="CYCLIN_AtCycA-like_rpt2"/>
    <property type="match status" value="1"/>
</dbReference>
<organism evidence="11 12">
    <name type="scientific">Linum tenue</name>
    <dbReference type="NCBI Taxonomy" id="586396"/>
    <lineage>
        <taxon>Eukaryota</taxon>
        <taxon>Viridiplantae</taxon>
        <taxon>Streptophyta</taxon>
        <taxon>Embryophyta</taxon>
        <taxon>Tracheophyta</taxon>
        <taxon>Spermatophyta</taxon>
        <taxon>Magnoliopsida</taxon>
        <taxon>eudicotyledons</taxon>
        <taxon>Gunneridae</taxon>
        <taxon>Pentapetalae</taxon>
        <taxon>rosids</taxon>
        <taxon>fabids</taxon>
        <taxon>Malpighiales</taxon>
        <taxon>Linaceae</taxon>
        <taxon>Linum</taxon>
    </lineage>
</organism>
<sequence length="485" mass="55098">MNKENRNDAKVEEPAVRITRARARSSGASAGVLPASKPSFKHEQKRVTKVSSKRPASEENKMGGGAQCKKRTVLQEVTNILTEHSDANSTNATRAQASKQTRRCQSKKNSKVATDFPVGAPEVEQENRKTKLVEEPSKSRKAEAQGINQTEMLDVKQPCRLPVQVKNNAENAVLPTCPSTRPAERENKGVSMSFQKEDACNSLGIADIDSDSKDPQDCSQYAPEIYKHMLVTELDHRAPANYMETLQSDVTANMRGILIDWLIEVAEEYKLVPDTLYLTVNLIDRSLSQIYIEKQRLQLLGVTCMLIASKYEEILAPQVEEFCFITDNTYKREEVCKECRYSVLLCFTFELHWTLRHRIILKLLMCLQVLKMDPCLELEYLANYLAELTLVEYDFIKFLPSLIAASAVFLARWTLNQSVHPWNPTLEHYTNYRAPELRSTVLALEDLQLNISGCPLNAIREKYRLQKFKSVADLSSPERVQSLFE</sequence>
<dbReference type="Pfam" id="PF00134">
    <property type="entry name" value="Cyclin_N"/>
    <property type="match status" value="1"/>
</dbReference>
<evidence type="ECO:0000259" key="10">
    <source>
        <dbReference type="SMART" id="SM01332"/>
    </source>
</evidence>
<evidence type="ECO:0000313" key="12">
    <source>
        <dbReference type="Proteomes" id="UP001154282"/>
    </source>
</evidence>
<feature type="domain" description="Cyclin C-terminal" evidence="10">
    <location>
        <begin position="354"/>
        <end position="477"/>
    </location>
</feature>
<dbReference type="Pfam" id="PF02984">
    <property type="entry name" value="Cyclin_C"/>
    <property type="match status" value="1"/>
</dbReference>
<evidence type="ECO:0000256" key="2">
    <source>
        <dbReference type="ARBA" id="ARBA00011177"/>
    </source>
</evidence>
<evidence type="ECO:0000256" key="1">
    <source>
        <dbReference type="ARBA" id="ARBA00006955"/>
    </source>
</evidence>
<dbReference type="Proteomes" id="UP001154282">
    <property type="component" value="Unassembled WGS sequence"/>
</dbReference>
<proteinExistence type="inferred from homology"/>
<keyword evidence="12" id="KW-1185">Reference proteome</keyword>
<evidence type="ECO:0000256" key="3">
    <source>
        <dbReference type="ARBA" id="ARBA00022618"/>
    </source>
</evidence>
<dbReference type="PIRSF" id="PIRSF001771">
    <property type="entry name" value="Cyclin_A_B_D_E"/>
    <property type="match status" value="1"/>
</dbReference>
<evidence type="ECO:0000256" key="5">
    <source>
        <dbReference type="ARBA" id="ARBA00023306"/>
    </source>
</evidence>
<comment type="similarity">
    <text evidence="1">Belongs to the cyclin family. Cyclin AB subfamily.</text>
</comment>
<dbReference type="InterPro" id="IPR039361">
    <property type="entry name" value="Cyclin"/>
</dbReference>
<evidence type="ECO:0000256" key="6">
    <source>
        <dbReference type="ARBA" id="ARBA00032263"/>
    </source>
</evidence>
<keyword evidence="4 7" id="KW-0195">Cyclin</keyword>
<reference evidence="11" key="1">
    <citation type="submission" date="2022-08" db="EMBL/GenBank/DDBJ databases">
        <authorList>
            <person name="Gutierrez-Valencia J."/>
        </authorList>
    </citation>
    <scope>NUCLEOTIDE SEQUENCE</scope>
</reference>
<evidence type="ECO:0000256" key="7">
    <source>
        <dbReference type="RuleBase" id="RU000383"/>
    </source>
</evidence>
<dbReference type="SUPFAM" id="SSF47954">
    <property type="entry name" value="Cyclin-like"/>
    <property type="match status" value="2"/>
</dbReference>
<dbReference type="InterPro" id="IPR046965">
    <property type="entry name" value="Cyclin_A/B-like"/>
</dbReference>
<dbReference type="SMART" id="SM01332">
    <property type="entry name" value="Cyclin_C"/>
    <property type="match status" value="1"/>
</dbReference>
<dbReference type="InterPro" id="IPR013763">
    <property type="entry name" value="Cyclin-like_dom"/>
</dbReference>
<dbReference type="InterPro" id="IPR004367">
    <property type="entry name" value="Cyclin_C-dom"/>
</dbReference>
<keyword evidence="5" id="KW-0131">Cell cycle</keyword>